<evidence type="ECO:0000256" key="6">
    <source>
        <dbReference type="SAM" id="SignalP"/>
    </source>
</evidence>
<feature type="chain" id="PRO_5045468718" description="Cytochrome c domain-containing protein" evidence="6">
    <location>
        <begin position="20"/>
        <end position="310"/>
    </location>
</feature>
<evidence type="ECO:0000256" key="3">
    <source>
        <dbReference type="ARBA" id="ARBA00023004"/>
    </source>
</evidence>
<name>A0ABM9B3Z4_9BACT</name>
<keyword evidence="6" id="KW-0732">Signal</keyword>
<protein>
    <recommendedName>
        <fullName evidence="7">Cytochrome c domain-containing protein</fullName>
    </recommendedName>
</protein>
<dbReference type="InterPro" id="IPR036909">
    <property type="entry name" value="Cyt_c-like_dom_sf"/>
</dbReference>
<keyword evidence="2 4" id="KW-0479">Metal-binding</keyword>
<evidence type="ECO:0000313" key="8">
    <source>
        <dbReference type="EMBL" id="CAH1001965.1"/>
    </source>
</evidence>
<evidence type="ECO:0000313" key="9">
    <source>
        <dbReference type="Proteomes" id="UP000837803"/>
    </source>
</evidence>
<feature type="domain" description="Cytochrome c" evidence="7">
    <location>
        <begin position="156"/>
        <end position="248"/>
    </location>
</feature>
<dbReference type="Gene3D" id="1.10.760.10">
    <property type="entry name" value="Cytochrome c-like domain"/>
    <property type="match status" value="1"/>
</dbReference>
<dbReference type="PROSITE" id="PS51007">
    <property type="entry name" value="CYTC"/>
    <property type="match status" value="1"/>
</dbReference>
<feature type="region of interest" description="Disordered" evidence="5">
    <location>
        <begin position="271"/>
        <end position="310"/>
    </location>
</feature>
<dbReference type="RefSeq" id="WP_238751825.1">
    <property type="nucleotide sequence ID" value="NZ_CAKLPZ010000004.1"/>
</dbReference>
<evidence type="ECO:0000256" key="1">
    <source>
        <dbReference type="ARBA" id="ARBA00022617"/>
    </source>
</evidence>
<evidence type="ECO:0000256" key="2">
    <source>
        <dbReference type="ARBA" id="ARBA00022723"/>
    </source>
</evidence>
<dbReference type="Proteomes" id="UP000837803">
    <property type="component" value="Unassembled WGS sequence"/>
</dbReference>
<evidence type="ECO:0000256" key="5">
    <source>
        <dbReference type="SAM" id="MobiDB-lite"/>
    </source>
</evidence>
<dbReference type="Pfam" id="PF13442">
    <property type="entry name" value="Cytochrome_CBB3"/>
    <property type="match status" value="1"/>
</dbReference>
<keyword evidence="9" id="KW-1185">Reference proteome</keyword>
<accession>A0ABM9B3Z4</accession>
<keyword evidence="3 4" id="KW-0408">Iron</keyword>
<gene>
    <name evidence="8" type="ORF">LEM8419_02880</name>
</gene>
<evidence type="ECO:0000259" key="7">
    <source>
        <dbReference type="PROSITE" id="PS51007"/>
    </source>
</evidence>
<dbReference type="EMBL" id="CAKLPZ010000004">
    <property type="protein sequence ID" value="CAH1001965.1"/>
    <property type="molecule type" value="Genomic_DNA"/>
</dbReference>
<dbReference type="SUPFAM" id="SSF46626">
    <property type="entry name" value="Cytochrome c"/>
    <property type="match status" value="1"/>
</dbReference>
<comment type="caution">
    <text evidence="8">The sequence shown here is derived from an EMBL/GenBank/DDBJ whole genome shotgun (WGS) entry which is preliminary data.</text>
</comment>
<feature type="signal peptide" evidence="6">
    <location>
        <begin position="1"/>
        <end position="19"/>
    </location>
</feature>
<dbReference type="PANTHER" id="PTHR40394">
    <property type="entry name" value="LIPOPROTEIN-RELATED"/>
    <property type="match status" value="1"/>
</dbReference>
<evidence type="ECO:0000256" key="4">
    <source>
        <dbReference type="PROSITE-ProRule" id="PRU00433"/>
    </source>
</evidence>
<dbReference type="InterPro" id="IPR009056">
    <property type="entry name" value="Cyt_c-like_dom"/>
</dbReference>
<keyword evidence="1 4" id="KW-0349">Heme</keyword>
<proteinExistence type="predicted"/>
<reference evidence="8" key="1">
    <citation type="submission" date="2021-12" db="EMBL/GenBank/DDBJ databases">
        <authorList>
            <person name="Rodrigo-Torres L."/>
            <person name="Arahal R. D."/>
            <person name="Lucena T."/>
        </authorList>
    </citation>
    <scope>NUCLEOTIDE SEQUENCE</scope>
    <source>
        <strain evidence="8">CECT 8419</strain>
    </source>
</reference>
<sequence length="310" mass="34098">MKDLHLLALSLTLAVLLTACGDAGVNETGSEYMPDMAHSVAVEANAYNYYYYNTWNDRSTIKLGELVYPKYTVEGAVPRGYAGQYTPGMTPPFQIDDARYMVGGKVANQGERLGSIPYAVAVPTNGHVPYYYEDTPEGREAAIAANEMNPFPITDDGLVTGGNIYNIFCAICHGEEGNGLGYIYDTDKNPQAKYPAAPANLLRPEYVEASNGRYYHAIMYGYNVMGAYADKMDYEERWQVIHYIRNLQAKDAGLEYNQVVNTLDPALGTPLGEYDPLAQQVSDDEPKPDSPQLSDAAAPGGRIQPTLRKK</sequence>
<dbReference type="PANTHER" id="PTHR40394:SF2">
    <property type="entry name" value="QUINOL:CYTOCHROME C OXIDOREDUCTASE MEMBRANE PROTEIN"/>
    <property type="match status" value="1"/>
</dbReference>
<organism evidence="8 9">
    <name type="scientific">Neolewinella maritima</name>
    <dbReference type="NCBI Taxonomy" id="1383882"/>
    <lineage>
        <taxon>Bacteria</taxon>
        <taxon>Pseudomonadati</taxon>
        <taxon>Bacteroidota</taxon>
        <taxon>Saprospiria</taxon>
        <taxon>Saprospirales</taxon>
        <taxon>Lewinellaceae</taxon>
        <taxon>Neolewinella</taxon>
    </lineage>
</organism>
<dbReference type="PROSITE" id="PS51257">
    <property type="entry name" value="PROKAR_LIPOPROTEIN"/>
    <property type="match status" value="1"/>
</dbReference>